<dbReference type="InterPro" id="IPR024904">
    <property type="entry name" value="OTCase_ArgI"/>
</dbReference>
<evidence type="ECO:0000256" key="5">
    <source>
        <dbReference type="HAMAP-Rule" id="MF_01109"/>
    </source>
</evidence>
<feature type="binding site" evidence="5">
    <location>
        <position position="220"/>
    </location>
    <ligand>
        <name>L-ornithine</name>
        <dbReference type="ChEBI" id="CHEBI:46911"/>
    </ligand>
</feature>
<dbReference type="Gene3D" id="3.40.50.1370">
    <property type="entry name" value="Aspartate/ornithine carbamoyltransferase"/>
    <property type="match status" value="2"/>
</dbReference>
<dbReference type="Pfam" id="PF00185">
    <property type="entry name" value="OTCace"/>
    <property type="match status" value="1"/>
</dbReference>
<gene>
    <name evidence="8" type="primary">argF</name>
    <name evidence="8" type="ORF">D5R95_06780</name>
</gene>
<dbReference type="InterPro" id="IPR006132">
    <property type="entry name" value="Asp/Orn_carbamoyltranf_P-bd"/>
</dbReference>
<dbReference type="GO" id="GO:0005737">
    <property type="term" value="C:cytoplasm"/>
    <property type="evidence" value="ECO:0007669"/>
    <property type="project" value="UniProtKB-SubCell"/>
</dbReference>
<dbReference type="PRINTS" id="PR00100">
    <property type="entry name" value="AOTCASE"/>
</dbReference>
<evidence type="ECO:0000259" key="6">
    <source>
        <dbReference type="Pfam" id="PF00185"/>
    </source>
</evidence>
<dbReference type="GO" id="GO:0004585">
    <property type="term" value="F:ornithine carbamoyltransferase activity"/>
    <property type="evidence" value="ECO:0007669"/>
    <property type="project" value="UniProtKB-UniRule"/>
</dbReference>
<dbReference type="Proteomes" id="UP000284763">
    <property type="component" value="Unassembled WGS sequence"/>
</dbReference>
<reference evidence="8 9" key="1">
    <citation type="submission" date="2018-08" db="EMBL/GenBank/DDBJ databases">
        <title>The metabolism and importance of syntrophic acetate oxidation coupled to methane or sulfide production in haloalkaline environments.</title>
        <authorList>
            <person name="Timmers P.H.A."/>
            <person name="Vavourakis C.D."/>
            <person name="Sorokin D.Y."/>
            <person name="Sinninghe Damste J.S."/>
            <person name="Muyzer G."/>
            <person name="Stams A.J.M."/>
            <person name="Plugge C.M."/>
        </authorList>
    </citation>
    <scope>NUCLEOTIDE SEQUENCE [LARGE SCALE GENOMIC DNA]</scope>
    <source>
        <strain evidence="8">MSAO_Arc3</strain>
    </source>
</reference>
<dbReference type="InterPro" id="IPR036901">
    <property type="entry name" value="Asp/Orn_carbamoylTrfase_sf"/>
</dbReference>
<dbReference type="AlphaFoldDB" id="A0A3R7VX25"/>
<protein>
    <recommendedName>
        <fullName evidence="2 5">Ornithine carbamoyltransferase</fullName>
        <shortName evidence="5">OTCase</shortName>
        <ecNumber evidence="2 5">2.1.3.3</ecNumber>
    </recommendedName>
</protein>
<dbReference type="InterPro" id="IPR006131">
    <property type="entry name" value="Asp_carbamoyltransf_Asp/Orn-bd"/>
</dbReference>
<feature type="binding site" evidence="5">
    <location>
        <begin position="129"/>
        <end position="132"/>
    </location>
    <ligand>
        <name>carbamoyl phosphate</name>
        <dbReference type="ChEBI" id="CHEBI:58228"/>
    </ligand>
</feature>
<dbReference type="InterPro" id="IPR006130">
    <property type="entry name" value="Asp/Orn_carbamoylTrfase"/>
</dbReference>
<feature type="domain" description="Aspartate/ornithine carbamoyltransferase Asp/Orn-binding" evidence="6">
    <location>
        <begin position="149"/>
        <end position="297"/>
    </location>
</feature>
<feature type="binding site" evidence="5">
    <location>
        <position position="160"/>
    </location>
    <ligand>
        <name>L-ornithine</name>
        <dbReference type="ChEBI" id="CHEBI:46911"/>
    </ligand>
</feature>
<dbReference type="HAMAP" id="MF_01109">
    <property type="entry name" value="OTCase"/>
    <property type="match status" value="1"/>
</dbReference>
<feature type="domain" description="Aspartate/ornithine carbamoyltransferase carbamoyl-P binding" evidence="7">
    <location>
        <begin position="2"/>
        <end position="142"/>
    </location>
</feature>
<keyword evidence="3 5" id="KW-0808">Transferase</keyword>
<feature type="binding site" evidence="5">
    <location>
        <begin position="224"/>
        <end position="225"/>
    </location>
    <ligand>
        <name>L-ornithine</name>
        <dbReference type="ChEBI" id="CHEBI:46911"/>
    </ligand>
</feature>
<accession>A0A3R7VX25</accession>
<evidence type="ECO:0000259" key="7">
    <source>
        <dbReference type="Pfam" id="PF02729"/>
    </source>
</evidence>
<dbReference type="EC" id="2.1.3.3" evidence="2 5"/>
<comment type="similarity">
    <text evidence="1 5">Belongs to the aspartate/ornithine carbamoyltransferase superfamily. OTCase family.</text>
</comment>
<dbReference type="PRINTS" id="PR00102">
    <property type="entry name" value="OTCASE"/>
</dbReference>
<proteinExistence type="inferred from homology"/>
<evidence type="ECO:0000256" key="4">
    <source>
        <dbReference type="ARBA" id="ARBA00048772"/>
    </source>
</evidence>
<dbReference type="GO" id="GO:0019240">
    <property type="term" value="P:citrulline biosynthetic process"/>
    <property type="evidence" value="ECO:0007669"/>
    <property type="project" value="TreeGrafter"/>
</dbReference>
<dbReference type="EMBL" id="QZAB01000424">
    <property type="protein sequence ID" value="RQD82819.1"/>
    <property type="molecule type" value="Genomic_DNA"/>
</dbReference>
<dbReference type="RefSeq" id="WP_259135603.1">
    <property type="nucleotide sequence ID" value="NZ_JANUCS010000019.1"/>
</dbReference>
<dbReference type="SUPFAM" id="SSF53671">
    <property type="entry name" value="Aspartate/ornithine carbamoyltransferase"/>
    <property type="match status" value="1"/>
</dbReference>
<evidence type="ECO:0000256" key="3">
    <source>
        <dbReference type="ARBA" id="ARBA00022679"/>
    </source>
</evidence>
<evidence type="ECO:0000256" key="1">
    <source>
        <dbReference type="ARBA" id="ARBA00007805"/>
    </source>
</evidence>
<sequence>MKHLISMADLSPENLIDILDIAETQKQMRLRGKNNDSLKNKSLAMIFEKSSTRTRVSFEVAMSDLGGHSLYLNYNDIQIGRGETIEDTSKVLSRYVHGICARVNNHNTVLELARNSNIPVINALSDIEHPCQTLADMLTIKEYKKKFCGLKLAWIGDGNNVCNSTIIGCALLGIDIHVACPKGYEPRKQIVDKARSIGGVVEITNDAYEAALNADILYTDVWVSMGEEEEKLNRLNAFSSYQINSDIVNKANNDVIVMHCLPAHRGEEITAEVIDGPHSVVFDQAENRLHAQKALLIKLMC</sequence>
<dbReference type="GO" id="GO:0016597">
    <property type="term" value="F:amino acid binding"/>
    <property type="evidence" value="ECO:0007669"/>
    <property type="project" value="InterPro"/>
</dbReference>
<dbReference type="PROSITE" id="PS00097">
    <property type="entry name" value="CARBAMOYLTRANSFERASE"/>
    <property type="match status" value="1"/>
</dbReference>
<dbReference type="FunFam" id="3.40.50.1370:FF:000008">
    <property type="entry name" value="Ornithine carbamoyltransferase"/>
    <property type="match status" value="1"/>
</dbReference>
<feature type="binding site" evidence="5">
    <location>
        <begin position="51"/>
        <end position="54"/>
    </location>
    <ligand>
        <name>carbamoyl phosphate</name>
        <dbReference type="ChEBI" id="CHEBI:58228"/>
    </ligand>
</feature>
<dbReference type="Pfam" id="PF02729">
    <property type="entry name" value="OTCace_N"/>
    <property type="match status" value="1"/>
</dbReference>
<dbReference type="NCBIfam" id="TIGR00658">
    <property type="entry name" value="orni_carb_tr"/>
    <property type="match status" value="1"/>
</dbReference>
<dbReference type="NCBIfam" id="NF001986">
    <property type="entry name" value="PRK00779.1"/>
    <property type="match status" value="1"/>
</dbReference>
<comment type="caution">
    <text evidence="8">The sequence shown here is derived from an EMBL/GenBank/DDBJ whole genome shotgun (WGS) entry which is preliminary data.</text>
</comment>
<comment type="catalytic activity">
    <reaction evidence="4 5">
        <text>carbamoyl phosphate + L-ornithine = L-citrulline + phosphate + H(+)</text>
        <dbReference type="Rhea" id="RHEA:19513"/>
        <dbReference type="ChEBI" id="CHEBI:15378"/>
        <dbReference type="ChEBI" id="CHEBI:43474"/>
        <dbReference type="ChEBI" id="CHEBI:46911"/>
        <dbReference type="ChEBI" id="CHEBI:57743"/>
        <dbReference type="ChEBI" id="CHEBI:58228"/>
        <dbReference type="EC" id="2.1.3.3"/>
    </reaction>
</comment>
<comment type="subcellular location">
    <subcellularLocation>
        <location evidence="5">Cytoplasm</location>
    </subcellularLocation>
</comment>
<dbReference type="GO" id="GO:0042450">
    <property type="term" value="P:L-arginine biosynthetic process via ornithine"/>
    <property type="evidence" value="ECO:0007669"/>
    <property type="project" value="UniProtKB-UniRule"/>
</dbReference>
<feature type="binding site" evidence="5">
    <location>
        <position position="78"/>
    </location>
    <ligand>
        <name>carbamoyl phosphate</name>
        <dbReference type="ChEBI" id="CHEBI:58228"/>
    </ligand>
</feature>
<feature type="binding site" evidence="5">
    <location>
        <position position="102"/>
    </location>
    <ligand>
        <name>carbamoyl phosphate</name>
        <dbReference type="ChEBI" id="CHEBI:58228"/>
    </ligand>
</feature>
<feature type="binding site" evidence="5">
    <location>
        <begin position="260"/>
        <end position="261"/>
    </location>
    <ligand>
        <name>carbamoyl phosphate</name>
        <dbReference type="ChEBI" id="CHEBI:58228"/>
    </ligand>
</feature>
<keyword evidence="5" id="KW-0963">Cytoplasm</keyword>
<evidence type="ECO:0000313" key="8">
    <source>
        <dbReference type="EMBL" id="RQD82819.1"/>
    </source>
</evidence>
<organism evidence="8 9">
    <name type="scientific">Methanosalsum natronophilum</name>
    <dbReference type="NCBI Taxonomy" id="768733"/>
    <lineage>
        <taxon>Archaea</taxon>
        <taxon>Methanobacteriati</taxon>
        <taxon>Methanobacteriota</taxon>
        <taxon>Stenosarchaea group</taxon>
        <taxon>Methanomicrobia</taxon>
        <taxon>Methanosarcinales</taxon>
        <taxon>Methanosarcinaceae</taxon>
        <taxon>Methanosalsum</taxon>
    </lineage>
</organism>
<dbReference type="PANTHER" id="PTHR45753:SF3">
    <property type="entry name" value="ORNITHINE TRANSCARBAMYLASE, MITOCHONDRIAL"/>
    <property type="match status" value="1"/>
</dbReference>
<evidence type="ECO:0000256" key="2">
    <source>
        <dbReference type="ARBA" id="ARBA00013007"/>
    </source>
</evidence>
<dbReference type="PANTHER" id="PTHR45753">
    <property type="entry name" value="ORNITHINE CARBAMOYLTRANSFERASE, MITOCHONDRIAL"/>
    <property type="match status" value="1"/>
</dbReference>
<name>A0A3R7VX25_9EURY</name>
<evidence type="ECO:0000313" key="9">
    <source>
        <dbReference type="Proteomes" id="UP000284763"/>
    </source>
</evidence>
<dbReference type="InterPro" id="IPR002292">
    <property type="entry name" value="Orn/put_carbamltrans"/>
</dbReference>
<feature type="binding site" evidence="5">
    <location>
        <position position="288"/>
    </location>
    <ligand>
        <name>carbamoyl phosphate</name>
        <dbReference type="ChEBI" id="CHEBI:58228"/>
    </ligand>
</feature>